<keyword evidence="8" id="KW-1185">Reference proteome</keyword>
<evidence type="ECO:0000256" key="3">
    <source>
        <dbReference type="ARBA" id="ARBA00022692"/>
    </source>
</evidence>
<evidence type="ECO:0000256" key="5">
    <source>
        <dbReference type="ARBA" id="ARBA00023136"/>
    </source>
</evidence>
<feature type="transmembrane region" description="Helical" evidence="6">
    <location>
        <begin position="147"/>
        <end position="171"/>
    </location>
</feature>
<reference evidence="7 8" key="1">
    <citation type="submission" date="2020-07" db="EMBL/GenBank/DDBJ databases">
        <title>Fungal Genomes of the International Space Station.</title>
        <authorList>
            <person name="Seuylemezian A."/>
            <person name="Singh N.K."/>
            <person name="Wood J."/>
            <person name="Venkateswaran K."/>
        </authorList>
    </citation>
    <scope>NUCLEOTIDE SEQUENCE [LARGE SCALE GENOMIC DNA]</scope>
    <source>
        <strain evidence="7 8">PL-B2</strain>
    </source>
</reference>
<evidence type="ECO:0000256" key="4">
    <source>
        <dbReference type="ARBA" id="ARBA00022989"/>
    </source>
</evidence>
<evidence type="ECO:0000313" key="8">
    <source>
        <dbReference type="Proteomes" id="UP000769780"/>
    </source>
</evidence>
<protein>
    <submittedName>
        <fullName evidence="7">Cytochrome c oxidase assembly protein</fullName>
    </submittedName>
</protein>
<dbReference type="RefSeq" id="WP_221871523.1">
    <property type="nucleotide sequence ID" value="NZ_JACWFH010000007.1"/>
</dbReference>
<keyword evidence="4 6" id="KW-1133">Transmembrane helix</keyword>
<feature type="transmembrane region" description="Helical" evidence="6">
    <location>
        <begin position="71"/>
        <end position="95"/>
    </location>
</feature>
<keyword evidence="3 6" id="KW-0812">Transmembrane</keyword>
<feature type="transmembrane region" description="Helical" evidence="6">
    <location>
        <begin position="6"/>
        <end position="25"/>
    </location>
</feature>
<dbReference type="Proteomes" id="UP000769780">
    <property type="component" value="Unassembled WGS sequence"/>
</dbReference>
<feature type="transmembrane region" description="Helical" evidence="6">
    <location>
        <begin position="116"/>
        <end position="135"/>
    </location>
</feature>
<dbReference type="Pfam" id="PF09678">
    <property type="entry name" value="Caa3_CtaG"/>
    <property type="match status" value="1"/>
</dbReference>
<comment type="caution">
    <text evidence="7">The sequence shown here is derived from an EMBL/GenBank/DDBJ whole genome shotgun (WGS) entry which is preliminary data.</text>
</comment>
<evidence type="ECO:0000313" key="7">
    <source>
        <dbReference type="EMBL" id="MBY0096024.1"/>
    </source>
</evidence>
<name>A0ABS7K188_9BACI</name>
<sequence length="256" mass="28883">MTSNLINLFFVAIGVLAIFVYLLAVRSSNQHYKKWPSYRSLYWVMGVFSAEAALVGPIATQAHHNFAVHMVGHLLLGMLAPLLLVLSAPVTLILRSLSISKGRRLSKMLKSRFVKFVGDPFVASVLNIGGLWLLYTTELYSAMHHHVFLHLLIHFHVFLAGYLFTASMIYIDPISHRRSYLYRGIVLVIALSGHGILSKYIYGTPPVGVPSIQAEQGGMLMYYGGDAIDLVLIFIYWLQWYKGNRPRESQDLRESI</sequence>
<comment type="subcellular location">
    <subcellularLocation>
        <location evidence="1">Cell membrane</location>
        <topology evidence="1">Multi-pass membrane protein</topology>
    </subcellularLocation>
</comment>
<evidence type="ECO:0000256" key="2">
    <source>
        <dbReference type="ARBA" id="ARBA00022475"/>
    </source>
</evidence>
<organism evidence="7 8">
    <name type="scientific">Mesobacillus maritimus</name>
    <dbReference type="NCBI Taxonomy" id="1643336"/>
    <lineage>
        <taxon>Bacteria</taxon>
        <taxon>Bacillati</taxon>
        <taxon>Bacillota</taxon>
        <taxon>Bacilli</taxon>
        <taxon>Bacillales</taxon>
        <taxon>Bacillaceae</taxon>
        <taxon>Mesobacillus</taxon>
    </lineage>
</organism>
<dbReference type="InterPro" id="IPR019108">
    <property type="entry name" value="Caa3_assmbl_CtaG-rel"/>
</dbReference>
<keyword evidence="5 6" id="KW-0472">Membrane</keyword>
<evidence type="ECO:0000256" key="6">
    <source>
        <dbReference type="SAM" id="Phobius"/>
    </source>
</evidence>
<gene>
    <name evidence="7" type="ORF">H0185_04295</name>
</gene>
<accession>A0ABS7K188</accession>
<keyword evidence="2" id="KW-1003">Cell membrane</keyword>
<feature type="transmembrane region" description="Helical" evidence="6">
    <location>
        <begin position="180"/>
        <end position="200"/>
    </location>
</feature>
<evidence type="ECO:0000256" key="1">
    <source>
        <dbReference type="ARBA" id="ARBA00004651"/>
    </source>
</evidence>
<dbReference type="EMBL" id="JACWFH010000007">
    <property type="protein sequence ID" value="MBY0096024.1"/>
    <property type="molecule type" value="Genomic_DNA"/>
</dbReference>
<proteinExistence type="predicted"/>
<feature type="transmembrane region" description="Helical" evidence="6">
    <location>
        <begin position="41"/>
        <end position="59"/>
    </location>
</feature>
<feature type="transmembrane region" description="Helical" evidence="6">
    <location>
        <begin position="220"/>
        <end position="238"/>
    </location>
</feature>